<proteinExistence type="predicted"/>
<sequence>MSFKRPCPDSDHESPPSHCRAKKAEQSRFPHRGYRERLKAKLEGLEDDVPAPQQLFIDAAPTPSSENMNPPLDSQAASTTYPDVQTPAAHDDIMTGTFFDLDATYPSQGCLGSHHLNFQTPSDFNTPLSPHDTPLSLDPRDVSRILQDDCSVIDIPSYFERSKPGPLDYLRPGIPSHHATISRGGRTIDRGAPLPDRIRHIVDSAIEAGFTTFDEAIEAYYTENFGESSPLDRDQRLSRNRRLPRLLGALRDASKDWSHWERRGFQEQITQGAEDILVDELQLFRKDYIDAAFLREMTNTELGGDQTVGTGQGSSTRRTFQDNVCAFPPQS</sequence>
<keyword evidence="3" id="KW-1185">Reference proteome</keyword>
<feature type="compositionally biased region" description="Basic and acidic residues" evidence="1">
    <location>
        <begin position="22"/>
        <end position="34"/>
    </location>
</feature>
<reference evidence="3" key="1">
    <citation type="submission" date="2024-06" db="EMBL/GenBank/DDBJ databases">
        <title>Draft Genome Sequences of Epichloe bromicola Strains Isolated from Elymus ciliaris.</title>
        <authorList>
            <consortium name="Epichloe bromicola genome sequencing consortium"/>
            <person name="Miura A."/>
            <person name="Imano S."/>
            <person name="Ashida A."/>
            <person name="Sato I."/>
            <person name="Chiba S."/>
            <person name="Tanaka A."/>
            <person name="Camagna M."/>
            <person name="Takemoto D."/>
        </authorList>
    </citation>
    <scope>NUCLEOTIDE SEQUENCE [LARGE SCALE GENOMIC DNA]</scope>
    <source>
        <strain evidence="3">DP</strain>
    </source>
</reference>
<feature type="region of interest" description="Disordered" evidence="1">
    <location>
        <begin position="302"/>
        <end position="331"/>
    </location>
</feature>
<comment type="caution">
    <text evidence="2">The sequence shown here is derived from an EMBL/GenBank/DDBJ whole genome shotgun (WGS) entry which is preliminary data.</text>
</comment>
<gene>
    <name evidence="2" type="primary">g7269</name>
    <name evidence="2" type="ORF">EsDP_00007269</name>
</gene>
<feature type="region of interest" description="Disordered" evidence="1">
    <location>
        <begin position="1"/>
        <end position="34"/>
    </location>
</feature>
<name>A0ABQ0D055_9HYPO</name>
<feature type="compositionally biased region" description="Basic and acidic residues" evidence="1">
    <location>
        <begin position="1"/>
        <end position="15"/>
    </location>
</feature>
<evidence type="ECO:0000313" key="2">
    <source>
        <dbReference type="EMBL" id="GAB0139053.1"/>
    </source>
</evidence>
<feature type="compositionally biased region" description="Polar residues" evidence="1">
    <location>
        <begin position="302"/>
        <end position="322"/>
    </location>
</feature>
<evidence type="ECO:0000256" key="1">
    <source>
        <dbReference type="SAM" id="MobiDB-lite"/>
    </source>
</evidence>
<evidence type="ECO:0000313" key="3">
    <source>
        <dbReference type="Proteomes" id="UP001562357"/>
    </source>
</evidence>
<protein>
    <submittedName>
        <fullName evidence="2">Uncharacterized protein</fullName>
    </submittedName>
</protein>
<feature type="region of interest" description="Disordered" evidence="1">
    <location>
        <begin position="59"/>
        <end position="79"/>
    </location>
</feature>
<accession>A0ABQ0D055</accession>
<dbReference type="EMBL" id="BAAFGZ010000599">
    <property type="protein sequence ID" value="GAB0139053.1"/>
    <property type="molecule type" value="Genomic_DNA"/>
</dbReference>
<organism evidence="2 3">
    <name type="scientific">Epichloe bromicola</name>
    <dbReference type="NCBI Taxonomy" id="79588"/>
    <lineage>
        <taxon>Eukaryota</taxon>
        <taxon>Fungi</taxon>
        <taxon>Dikarya</taxon>
        <taxon>Ascomycota</taxon>
        <taxon>Pezizomycotina</taxon>
        <taxon>Sordariomycetes</taxon>
        <taxon>Hypocreomycetidae</taxon>
        <taxon>Hypocreales</taxon>
        <taxon>Clavicipitaceae</taxon>
        <taxon>Epichloe</taxon>
    </lineage>
</organism>
<dbReference type="Proteomes" id="UP001562357">
    <property type="component" value="Unassembled WGS sequence"/>
</dbReference>